<evidence type="ECO:0000313" key="3">
    <source>
        <dbReference type="EMBL" id="SDJ16102.1"/>
    </source>
</evidence>
<sequence>MKSYLTGVAAGIQPRKFAGIIAIWAVTLLYVLFQGGKTSFMLFIMVSVLILYLVVSAVGGVRRAKGSRSLYSEQDKPELLYAGGYLRVKLQVSIPGFLPLPYVVVREILKRHNGESWVFEESLIPSLRGHGELQFQTPPLERGSYTFEQTDILAEDIFGLVEHKGTFRAEGQFRVLPRAVFVPRWQLYERRSRLAGLQTSLLHSRRETTQINGVRDYVYGDRLTRIHWNATAKTGVWKSKEFEHESVPKTILVLDGSTAAYGSSSQFELAVSVTASLLGYGIRDRIGIGLCCLDRTTKVFVPAESGAERQKMIQYLIDINAEGRGPLLPKLEQSHRMFPKGAYFVLISPQSGQPVLDIIRWAESRGMTPAHIQVRNPAANHSGREWNDVLRSRGITGYSVNSLQELPAVLGGDPAV</sequence>
<keyword evidence="4" id="KW-1185">Reference proteome</keyword>
<proteinExistence type="predicted"/>
<name>A0A1G8RGM2_9BACL</name>
<evidence type="ECO:0000256" key="1">
    <source>
        <dbReference type="SAM" id="Phobius"/>
    </source>
</evidence>
<keyword evidence="1" id="KW-1133">Transmembrane helix</keyword>
<keyword evidence="1" id="KW-0472">Membrane</keyword>
<feature type="transmembrane region" description="Helical" evidence="1">
    <location>
        <begin position="17"/>
        <end position="33"/>
    </location>
</feature>
<organism evidence="3 4">
    <name type="scientific">Paenibacillus typhae</name>
    <dbReference type="NCBI Taxonomy" id="1174501"/>
    <lineage>
        <taxon>Bacteria</taxon>
        <taxon>Bacillati</taxon>
        <taxon>Bacillota</taxon>
        <taxon>Bacilli</taxon>
        <taxon>Bacillales</taxon>
        <taxon>Paenibacillaceae</taxon>
        <taxon>Paenibacillus</taxon>
    </lineage>
</organism>
<gene>
    <name evidence="3" type="ORF">SAMN05216192_112101</name>
</gene>
<accession>A0A1G8RGM2</accession>
<dbReference type="PANTHER" id="PTHR34351">
    <property type="entry name" value="SLR1927 PROTEIN-RELATED"/>
    <property type="match status" value="1"/>
</dbReference>
<dbReference type="PANTHER" id="PTHR34351:SF2">
    <property type="entry name" value="DUF58 DOMAIN-CONTAINING PROTEIN"/>
    <property type="match status" value="1"/>
</dbReference>
<reference evidence="4" key="1">
    <citation type="submission" date="2016-10" db="EMBL/GenBank/DDBJ databases">
        <authorList>
            <person name="Varghese N."/>
            <person name="Submissions S."/>
        </authorList>
    </citation>
    <scope>NUCLEOTIDE SEQUENCE [LARGE SCALE GENOMIC DNA]</scope>
    <source>
        <strain evidence="4">CGMCC 1.11012</strain>
    </source>
</reference>
<dbReference type="OrthoDB" id="140416at2"/>
<protein>
    <submittedName>
        <fullName evidence="3">Uncharacterized conserved protein, DUF58 family, contains vWF domain</fullName>
    </submittedName>
</protein>
<dbReference type="Proteomes" id="UP000199050">
    <property type="component" value="Unassembled WGS sequence"/>
</dbReference>
<dbReference type="RefSeq" id="WP_090714752.1">
    <property type="nucleotide sequence ID" value="NZ_CBCSKY010000068.1"/>
</dbReference>
<feature type="transmembrane region" description="Helical" evidence="1">
    <location>
        <begin position="39"/>
        <end position="61"/>
    </location>
</feature>
<dbReference type="STRING" id="1174501.SAMN05216192_112101"/>
<dbReference type="AlphaFoldDB" id="A0A1G8RGM2"/>
<evidence type="ECO:0000313" key="4">
    <source>
        <dbReference type="Proteomes" id="UP000199050"/>
    </source>
</evidence>
<feature type="domain" description="DUF58" evidence="2">
    <location>
        <begin position="214"/>
        <end position="366"/>
    </location>
</feature>
<dbReference type="InterPro" id="IPR002881">
    <property type="entry name" value="DUF58"/>
</dbReference>
<evidence type="ECO:0000259" key="2">
    <source>
        <dbReference type="Pfam" id="PF01882"/>
    </source>
</evidence>
<dbReference type="Pfam" id="PF01882">
    <property type="entry name" value="DUF58"/>
    <property type="match status" value="1"/>
</dbReference>
<dbReference type="EMBL" id="FNDX01000012">
    <property type="protein sequence ID" value="SDJ16102.1"/>
    <property type="molecule type" value="Genomic_DNA"/>
</dbReference>
<keyword evidence="1" id="KW-0812">Transmembrane</keyword>